<dbReference type="Proteomes" id="UP001518990">
    <property type="component" value="Unassembled WGS sequence"/>
</dbReference>
<evidence type="ECO:0000256" key="5">
    <source>
        <dbReference type="ARBA" id="ARBA00022525"/>
    </source>
</evidence>
<name>A0ABS3KF00_9PROT</name>
<accession>A0ABS3KF00</accession>
<dbReference type="EMBL" id="JACTNF010000017">
    <property type="protein sequence ID" value="MBO1076048.1"/>
    <property type="molecule type" value="Genomic_DNA"/>
</dbReference>
<comment type="similarity">
    <text evidence="3">Belongs to the flagella basal body rod proteins family.</text>
</comment>
<protein>
    <recommendedName>
        <fullName evidence="4">Flagellar hook-associated protein 1</fullName>
    </recommendedName>
</protein>
<evidence type="ECO:0000256" key="1">
    <source>
        <dbReference type="ARBA" id="ARBA00004117"/>
    </source>
</evidence>
<keyword evidence="6" id="KW-0975">Bacterial flagellum</keyword>
<evidence type="ECO:0000313" key="10">
    <source>
        <dbReference type="EMBL" id="MBO1076048.1"/>
    </source>
</evidence>
<dbReference type="NCBIfam" id="TIGR02492">
    <property type="entry name" value="flgK_ends"/>
    <property type="match status" value="1"/>
</dbReference>
<dbReference type="InterPro" id="IPR053927">
    <property type="entry name" value="FlgK_helical"/>
</dbReference>
<dbReference type="PANTHER" id="PTHR30033">
    <property type="entry name" value="FLAGELLAR HOOK-ASSOCIATED PROTEIN 1"/>
    <property type="match status" value="1"/>
</dbReference>
<dbReference type="Pfam" id="PF22638">
    <property type="entry name" value="FlgK_D1"/>
    <property type="match status" value="1"/>
</dbReference>
<dbReference type="RefSeq" id="WP_207448667.1">
    <property type="nucleotide sequence ID" value="NZ_JACTNF010000017.1"/>
</dbReference>
<feature type="domain" description="Flagellar basal body rod protein N-terminal" evidence="7">
    <location>
        <begin position="9"/>
        <end position="36"/>
    </location>
</feature>
<evidence type="ECO:0000256" key="6">
    <source>
        <dbReference type="ARBA" id="ARBA00023143"/>
    </source>
</evidence>
<dbReference type="InterPro" id="IPR010930">
    <property type="entry name" value="Flg_bb/hook_C_dom"/>
</dbReference>
<keyword evidence="5" id="KW-0964">Secreted</keyword>
<evidence type="ECO:0000259" key="9">
    <source>
        <dbReference type="Pfam" id="PF22638"/>
    </source>
</evidence>
<feature type="domain" description="Flagellar hook-associated protein FlgK helical" evidence="9">
    <location>
        <begin position="101"/>
        <end position="314"/>
    </location>
</feature>
<evidence type="ECO:0000256" key="4">
    <source>
        <dbReference type="ARBA" id="ARBA00016244"/>
    </source>
</evidence>
<keyword evidence="11" id="KW-1185">Reference proteome</keyword>
<dbReference type="InterPro" id="IPR002371">
    <property type="entry name" value="FlgK"/>
</dbReference>
<comment type="subcellular location">
    <subcellularLocation>
        <location evidence="1">Bacterial flagellum basal body</location>
    </subcellularLocation>
    <subcellularLocation>
        <location evidence="2">Secreted</location>
    </subcellularLocation>
</comment>
<proteinExistence type="inferred from homology"/>
<dbReference type="PANTHER" id="PTHR30033:SF1">
    <property type="entry name" value="FLAGELLAR HOOK-ASSOCIATED PROTEIN 1"/>
    <property type="match status" value="1"/>
</dbReference>
<evidence type="ECO:0000259" key="7">
    <source>
        <dbReference type="Pfam" id="PF00460"/>
    </source>
</evidence>
<organism evidence="10 11">
    <name type="scientific">Roseomonas marmotae</name>
    <dbReference type="NCBI Taxonomy" id="2768161"/>
    <lineage>
        <taxon>Bacteria</taxon>
        <taxon>Pseudomonadati</taxon>
        <taxon>Pseudomonadota</taxon>
        <taxon>Alphaproteobacteria</taxon>
        <taxon>Acetobacterales</taxon>
        <taxon>Roseomonadaceae</taxon>
        <taxon>Roseomonas</taxon>
    </lineage>
</organism>
<keyword evidence="10" id="KW-0966">Cell projection</keyword>
<feature type="domain" description="Flagellar basal-body/hook protein C-terminal" evidence="8">
    <location>
        <begin position="459"/>
        <end position="493"/>
    </location>
</feature>
<dbReference type="Pfam" id="PF06429">
    <property type="entry name" value="Flg_bbr_C"/>
    <property type="match status" value="1"/>
</dbReference>
<dbReference type="InterPro" id="IPR001444">
    <property type="entry name" value="Flag_bb_rod_N"/>
</dbReference>
<sequence length="498" mass="52042">MSLQAALSAALTSLAAEQRASSVIANNVANVQTPGFVRRDLPRSENLVGGTGSGVATGVVQRAADTVLATASRAANGAEAFAGRLQSLLASYTSVIGQPADERSLSSRLGAFQEAMTALSAAPNDAVVQGEALAAAQDLVDSFHDMDAAISRSRTEADFGVARDVDAVNTALRDLQEVERQRALAAARGASTAENEDKRDTLLADIAVRLPIRVHDNGPGRLLVMTDGGNTLFDSGNPRALAFSHTPQIASDIRRHGSAPYTDGLSDITVGGMVLRVSDSGSIAAGLKLRDEVMPRFADMLDQVAGRLAESFQEADPSLGAGQAGLFTRDGAAGFDPAAPAVGMARLIGINALVDPDQVADPSTAPPSLGQLWRMRDGMGAVVEGSTSDNRIILGWLDALGRNRDYDSGTGLPGSMGLPQAASQVVGLMQSERGTWTDRAITRASIALQARQDLTNKTAVSVDEELQRLLMVQQTYSASVQVIQAAAKMLDELGSLRR</sequence>
<comment type="caution">
    <text evidence="10">The sequence shown here is derived from an EMBL/GenBank/DDBJ whole genome shotgun (WGS) entry which is preliminary data.</text>
</comment>
<evidence type="ECO:0000256" key="3">
    <source>
        <dbReference type="ARBA" id="ARBA00009677"/>
    </source>
</evidence>
<keyword evidence="10" id="KW-0282">Flagellum</keyword>
<keyword evidence="10" id="KW-0969">Cilium</keyword>
<evidence type="ECO:0000256" key="2">
    <source>
        <dbReference type="ARBA" id="ARBA00004613"/>
    </source>
</evidence>
<gene>
    <name evidence="10" type="primary">flgK</name>
    <name evidence="10" type="ORF">IAI60_15635</name>
</gene>
<evidence type="ECO:0000313" key="11">
    <source>
        <dbReference type="Proteomes" id="UP001518990"/>
    </source>
</evidence>
<evidence type="ECO:0000259" key="8">
    <source>
        <dbReference type="Pfam" id="PF06429"/>
    </source>
</evidence>
<dbReference type="Pfam" id="PF00460">
    <property type="entry name" value="Flg_bb_rod"/>
    <property type="match status" value="1"/>
</dbReference>
<reference evidence="10 11" key="1">
    <citation type="submission" date="2020-09" db="EMBL/GenBank/DDBJ databases">
        <title>Roseomonas.</title>
        <authorList>
            <person name="Zhu W."/>
        </authorList>
    </citation>
    <scope>NUCLEOTIDE SEQUENCE [LARGE SCALE GENOMIC DNA]</scope>
    <source>
        <strain evidence="10 11">1311</strain>
    </source>
</reference>